<keyword evidence="1" id="KW-0812">Transmembrane</keyword>
<dbReference type="PANTHER" id="PTHR12640:SF0">
    <property type="entry name" value="DOLICHYL-DIPHOSPHOOLIGOSACCHARIDE--PROTEIN GLYCOSYLTRANSFERASE SUBUNIT 2"/>
    <property type="match status" value="1"/>
</dbReference>
<keyword evidence="1" id="KW-0472">Membrane</keyword>
<feature type="domain" description="Ribophorin II N-terminal" evidence="2">
    <location>
        <begin position="8"/>
        <end position="82"/>
    </location>
</feature>
<comment type="pathway">
    <text evidence="1">Protein modification; protein glycosylation.</text>
</comment>
<dbReference type="AlphaFoldDB" id="A0AAN9QL68"/>
<dbReference type="PANTHER" id="PTHR12640">
    <property type="entry name" value="RIBOPHORIN II"/>
    <property type="match status" value="1"/>
</dbReference>
<evidence type="ECO:0000313" key="4">
    <source>
        <dbReference type="Proteomes" id="UP001374584"/>
    </source>
</evidence>
<gene>
    <name evidence="3" type="ORF">VNO80_27292</name>
</gene>
<proteinExistence type="inferred from homology"/>
<comment type="subcellular location">
    <subcellularLocation>
        <location evidence="1">Endoplasmic reticulum membrane</location>
        <topology evidence="1">Multi-pass membrane protein</topology>
    </subcellularLocation>
</comment>
<dbReference type="Pfam" id="PF05817">
    <property type="entry name" value="Ribophorin_II"/>
    <property type="match status" value="1"/>
</dbReference>
<dbReference type="GO" id="GO:0008250">
    <property type="term" value="C:oligosaccharyltransferase complex"/>
    <property type="evidence" value="ECO:0007669"/>
    <property type="project" value="UniProtKB-UniRule"/>
</dbReference>
<comment type="similarity">
    <text evidence="1">Belongs to the SWP1 family.</text>
</comment>
<evidence type="ECO:0000259" key="2">
    <source>
        <dbReference type="Pfam" id="PF05817"/>
    </source>
</evidence>
<keyword evidence="4" id="KW-1185">Reference proteome</keyword>
<dbReference type="InterPro" id="IPR055373">
    <property type="entry name" value="Ribophorin_II_N"/>
</dbReference>
<dbReference type="InterPro" id="IPR008814">
    <property type="entry name" value="Swp1"/>
</dbReference>
<comment type="subunit">
    <text evidence="1">Component of the oligosaccharyltransferase (OST) complex.</text>
</comment>
<dbReference type="Proteomes" id="UP001374584">
    <property type="component" value="Unassembled WGS sequence"/>
</dbReference>
<organism evidence="3 4">
    <name type="scientific">Phaseolus coccineus</name>
    <name type="common">Scarlet runner bean</name>
    <name type="synonym">Phaseolus multiflorus</name>
    <dbReference type="NCBI Taxonomy" id="3886"/>
    <lineage>
        <taxon>Eukaryota</taxon>
        <taxon>Viridiplantae</taxon>
        <taxon>Streptophyta</taxon>
        <taxon>Embryophyta</taxon>
        <taxon>Tracheophyta</taxon>
        <taxon>Spermatophyta</taxon>
        <taxon>Magnoliopsida</taxon>
        <taxon>eudicotyledons</taxon>
        <taxon>Gunneridae</taxon>
        <taxon>Pentapetalae</taxon>
        <taxon>rosids</taxon>
        <taxon>fabids</taxon>
        <taxon>Fabales</taxon>
        <taxon>Fabaceae</taxon>
        <taxon>Papilionoideae</taxon>
        <taxon>50 kb inversion clade</taxon>
        <taxon>NPAAA clade</taxon>
        <taxon>indigoferoid/millettioid clade</taxon>
        <taxon>Phaseoleae</taxon>
        <taxon>Phaseolus</taxon>
    </lineage>
</organism>
<protein>
    <recommendedName>
        <fullName evidence="1">Dolichyl-diphosphooligosaccharide--protein glycosyltransferase subunit 2</fullName>
    </recommendedName>
    <alternativeName>
        <fullName evidence="1">Ribophorin-2</fullName>
    </alternativeName>
</protein>
<accession>A0AAN9QL68</accession>
<keyword evidence="1" id="KW-1133">Transmembrane helix</keyword>
<keyword evidence="1" id="KW-0256">Endoplasmic reticulum</keyword>
<evidence type="ECO:0000256" key="1">
    <source>
        <dbReference type="RuleBase" id="RU366029"/>
    </source>
</evidence>
<name>A0AAN9QL68_PHACN</name>
<comment type="caution">
    <text evidence="3">The sequence shown here is derived from an EMBL/GenBank/DDBJ whole genome shotgun (WGS) entry which is preliminary data.</text>
</comment>
<reference evidence="3 4" key="1">
    <citation type="submission" date="2024-01" db="EMBL/GenBank/DDBJ databases">
        <title>The genomes of 5 underutilized Papilionoideae crops provide insights into root nodulation and disease resistanc.</title>
        <authorList>
            <person name="Jiang F."/>
        </authorList>
    </citation>
    <scope>NUCLEOTIDE SEQUENCE [LARGE SCALE GENOMIC DNA]</scope>
    <source>
        <strain evidence="3">JINMINGXINNONG_FW02</strain>
        <tissue evidence="3">Leaves</tissue>
    </source>
</reference>
<dbReference type="GO" id="GO:0006487">
    <property type="term" value="P:protein N-linked glycosylation"/>
    <property type="evidence" value="ECO:0007669"/>
    <property type="project" value="UniProtKB-UniRule"/>
</dbReference>
<feature type="transmembrane region" description="Helical" evidence="1">
    <location>
        <begin position="70"/>
        <end position="89"/>
    </location>
</feature>
<comment type="function">
    <text evidence="1">Subunit of the oligosaccharyl transferase (OST) complex that catalyzes the initial transfer of a defined glycan (Glc(3)Man(9)GlcNAc(2) in eukaryotes) from the lipid carrier dolichol-pyrophosphate to an asparagine residue within an Asn-X-Ser/Thr consensus motif in nascent polypeptide chains, the first step in protein N-glycosylation. N-glycosylation occurs cotranslationally and the complex associates with the Sec61 complex at the channel-forming translocon complex that mediates protein translocation across the endoplasmic reticulum (ER). All subunits are required for a maximal enzyme activity.</text>
</comment>
<sequence length="106" mass="12031">MLRVFEIIGFEEKKNHVSGKTCQKVLENLDSASPLKDLFYALKVNNILKCDVIREALKATVHDASTLLDIYYSTGGLILIKVVLWLLLLHTVISEVYTTGFSYWNP</sequence>
<dbReference type="EMBL" id="JAYMYR010000010">
    <property type="protein sequence ID" value="KAK7335448.1"/>
    <property type="molecule type" value="Genomic_DNA"/>
</dbReference>
<comment type="caution">
    <text evidence="1">Lacks conserved residue(s) required for the propagation of feature annotation.</text>
</comment>
<evidence type="ECO:0000313" key="3">
    <source>
        <dbReference type="EMBL" id="KAK7335448.1"/>
    </source>
</evidence>